<dbReference type="Proteomes" id="UP000484255">
    <property type="component" value="Unassembled WGS sequence"/>
</dbReference>
<dbReference type="GO" id="GO:0015074">
    <property type="term" value="P:DNA integration"/>
    <property type="evidence" value="ECO:0007669"/>
    <property type="project" value="InterPro"/>
</dbReference>
<dbReference type="InterPro" id="IPR012337">
    <property type="entry name" value="RNaseH-like_sf"/>
</dbReference>
<name>A0A7C9PL05_9BURK</name>
<feature type="domain" description="Integrase catalytic" evidence="1">
    <location>
        <begin position="1"/>
        <end position="62"/>
    </location>
</feature>
<dbReference type="Pfam" id="PF13683">
    <property type="entry name" value="rve_3"/>
    <property type="match status" value="1"/>
</dbReference>
<dbReference type="Gene3D" id="3.30.420.10">
    <property type="entry name" value="Ribonuclease H-like superfamily/Ribonuclease H"/>
    <property type="match status" value="1"/>
</dbReference>
<dbReference type="AlphaFoldDB" id="A0A7C9PL05"/>
<evidence type="ECO:0000313" key="3">
    <source>
        <dbReference type="Proteomes" id="UP000484255"/>
    </source>
</evidence>
<dbReference type="RefSeq" id="WP_163460103.1">
    <property type="nucleotide sequence ID" value="NZ_JAAGOH010000079.1"/>
</dbReference>
<dbReference type="SUPFAM" id="SSF53098">
    <property type="entry name" value="Ribonuclease H-like"/>
    <property type="match status" value="1"/>
</dbReference>
<dbReference type="PROSITE" id="PS50994">
    <property type="entry name" value="INTEGRASE"/>
    <property type="match status" value="1"/>
</dbReference>
<sequence length="81" mass="9682">PQTNGMVERFNGRLEQVLRTHHFNSAEDLEKTLHRYVWLYNQHLPQKALGHETPVQALKRWRISHPHLFLKMIRNHPGPDN</sequence>
<comment type="caution">
    <text evidence="2">The sequence shown here is derived from an EMBL/GenBank/DDBJ whole genome shotgun (WGS) entry which is preliminary data.</text>
</comment>
<feature type="non-terminal residue" evidence="2">
    <location>
        <position position="1"/>
    </location>
</feature>
<reference evidence="2 3" key="1">
    <citation type="submission" date="2020-02" db="EMBL/GenBank/DDBJ databases">
        <title>Ideonella bacterium strain TBM-1.</title>
        <authorList>
            <person name="Chen W.-M."/>
        </authorList>
    </citation>
    <scope>NUCLEOTIDE SEQUENCE [LARGE SCALE GENOMIC DNA]</scope>
    <source>
        <strain evidence="2 3">TBM-1</strain>
    </source>
</reference>
<dbReference type="GO" id="GO:0003676">
    <property type="term" value="F:nucleic acid binding"/>
    <property type="evidence" value="ECO:0007669"/>
    <property type="project" value="InterPro"/>
</dbReference>
<keyword evidence="3" id="KW-1185">Reference proteome</keyword>
<dbReference type="InterPro" id="IPR036397">
    <property type="entry name" value="RNaseH_sf"/>
</dbReference>
<dbReference type="InterPro" id="IPR001584">
    <property type="entry name" value="Integrase_cat-core"/>
</dbReference>
<organism evidence="2 3">
    <name type="scientific">Ideonella livida</name>
    <dbReference type="NCBI Taxonomy" id="2707176"/>
    <lineage>
        <taxon>Bacteria</taxon>
        <taxon>Pseudomonadati</taxon>
        <taxon>Pseudomonadota</taxon>
        <taxon>Betaproteobacteria</taxon>
        <taxon>Burkholderiales</taxon>
        <taxon>Sphaerotilaceae</taxon>
        <taxon>Ideonella</taxon>
    </lineage>
</organism>
<dbReference type="EMBL" id="JAAGOH010000079">
    <property type="protein sequence ID" value="NDY94090.1"/>
    <property type="molecule type" value="Genomic_DNA"/>
</dbReference>
<protein>
    <submittedName>
        <fullName evidence="2">Transposase</fullName>
    </submittedName>
</protein>
<evidence type="ECO:0000259" key="1">
    <source>
        <dbReference type="PROSITE" id="PS50994"/>
    </source>
</evidence>
<evidence type="ECO:0000313" key="2">
    <source>
        <dbReference type="EMBL" id="NDY94090.1"/>
    </source>
</evidence>
<accession>A0A7C9PL05</accession>
<proteinExistence type="predicted"/>
<gene>
    <name evidence="2" type="ORF">G3A44_23135</name>
</gene>